<dbReference type="eggNOG" id="COG2917">
    <property type="taxonomic scope" value="Bacteria"/>
</dbReference>
<evidence type="ECO:0000256" key="5">
    <source>
        <dbReference type="HAMAP-Rule" id="MF_00189"/>
    </source>
</evidence>
<feature type="transmembrane region" description="Helical" evidence="5">
    <location>
        <begin position="20"/>
        <end position="42"/>
    </location>
</feature>
<evidence type="ECO:0000313" key="8">
    <source>
        <dbReference type="Proteomes" id="UP000030856"/>
    </source>
</evidence>
<dbReference type="Pfam" id="PF04279">
    <property type="entry name" value="IspA"/>
    <property type="match status" value="1"/>
</dbReference>
<dbReference type="Proteomes" id="UP000030856">
    <property type="component" value="Unassembled WGS sequence"/>
</dbReference>
<keyword evidence="4 5" id="KW-0472">Membrane</keyword>
<dbReference type="RefSeq" id="WP_043117087.1">
    <property type="nucleotide sequence ID" value="NZ_JRAA01000002.1"/>
</dbReference>
<dbReference type="EMBL" id="MPNX01000008">
    <property type="protein sequence ID" value="OOY35040.1"/>
    <property type="molecule type" value="Genomic_DNA"/>
</dbReference>
<accession>A0A0B0H8B8</accession>
<feature type="transmembrane region" description="Helical" evidence="5">
    <location>
        <begin position="151"/>
        <end position="170"/>
    </location>
</feature>
<feature type="transmembrane region" description="Helical" evidence="5">
    <location>
        <begin position="49"/>
        <end position="68"/>
    </location>
</feature>
<keyword evidence="3 5" id="KW-1133">Transmembrane helix</keyword>
<feature type="transmembrane region" description="Helical" evidence="5">
    <location>
        <begin position="80"/>
        <end position="97"/>
    </location>
</feature>
<name>A0A0B0H8B8_SOVGS</name>
<evidence type="ECO:0000256" key="2">
    <source>
        <dbReference type="ARBA" id="ARBA00022692"/>
    </source>
</evidence>
<gene>
    <name evidence="5" type="primary">yciB</name>
    <name evidence="7" type="ORF">BOV88_06890</name>
    <name evidence="6" type="ORF">JV46_08450</name>
</gene>
<sequence>MKLLFELLPVLLFFIAYKISGIYVATGVAIATAVIQIAIAALRGKSITNMQWITVVLLILFGGMTIIFQDPTFIKWKPTIVNWLFAAVFFAAPLVSSKSFPQRMMESSVTLQQDQWKTLNISWVLFFVASGMINILVAYNFSEATWVNFKLFGLMGITFLFVLAQGVYISRIAQPIEEEKS</sequence>
<comment type="similarity">
    <text evidence="5">Belongs to the YciB family.</text>
</comment>
<keyword evidence="8" id="KW-1185">Reference proteome</keyword>
<dbReference type="GeneID" id="86992399"/>
<dbReference type="PANTHER" id="PTHR36917">
    <property type="entry name" value="INTRACELLULAR SEPTATION PROTEIN A-RELATED"/>
    <property type="match status" value="1"/>
</dbReference>
<evidence type="ECO:0000313" key="6">
    <source>
        <dbReference type="EMBL" id="KHF24862.1"/>
    </source>
</evidence>
<evidence type="ECO:0000256" key="3">
    <source>
        <dbReference type="ARBA" id="ARBA00022989"/>
    </source>
</evidence>
<protein>
    <recommendedName>
        <fullName evidence="5">Inner membrane-spanning protein YciB</fullName>
    </recommendedName>
</protein>
<dbReference type="AlphaFoldDB" id="A0A0B0H8B8"/>
<dbReference type="Proteomes" id="UP000190962">
    <property type="component" value="Unassembled WGS sequence"/>
</dbReference>
<keyword evidence="5" id="KW-0997">Cell inner membrane</keyword>
<comment type="caution">
    <text evidence="6">The sequence shown here is derived from an EMBL/GenBank/DDBJ whole genome shotgun (WGS) entry which is preliminary data.</text>
</comment>
<reference evidence="7 9" key="2">
    <citation type="submission" date="2016-11" db="EMBL/GenBank/DDBJ databases">
        <title>Mixed transmission modes and dynamic genome evolution in an obligate animal-bacterial symbiosis.</title>
        <authorList>
            <person name="Russell S.L."/>
            <person name="Corbett-Detig R.B."/>
            <person name="Cavanaugh C.M."/>
        </authorList>
    </citation>
    <scope>NUCLEOTIDE SEQUENCE [LARGE SCALE GENOMIC DNA]</scope>
    <source>
        <strain evidence="7">MA-KB16</strain>
    </source>
</reference>
<dbReference type="InterPro" id="IPR006008">
    <property type="entry name" value="YciB"/>
</dbReference>
<evidence type="ECO:0000256" key="1">
    <source>
        <dbReference type="ARBA" id="ARBA00022475"/>
    </source>
</evidence>
<comment type="function">
    <text evidence="5">Plays a role in cell envelope biogenesis, maintenance of cell envelope integrity and membrane homeostasis.</text>
</comment>
<feature type="transmembrane region" description="Helical" evidence="5">
    <location>
        <begin position="118"/>
        <end position="139"/>
    </location>
</feature>
<dbReference type="STRING" id="2340.JV46_08450"/>
<organism evidence="6 8">
    <name type="scientific">Solemya velum gill symbiont</name>
    <dbReference type="NCBI Taxonomy" id="2340"/>
    <lineage>
        <taxon>Bacteria</taxon>
        <taxon>Pseudomonadati</taxon>
        <taxon>Pseudomonadota</taxon>
        <taxon>Gammaproteobacteria</taxon>
        <taxon>sulfur-oxidizing symbionts</taxon>
    </lineage>
</organism>
<keyword evidence="2 5" id="KW-0812">Transmembrane</keyword>
<evidence type="ECO:0000313" key="7">
    <source>
        <dbReference type="EMBL" id="OOY35040.1"/>
    </source>
</evidence>
<keyword evidence="1 5" id="KW-1003">Cell membrane</keyword>
<evidence type="ECO:0000313" key="9">
    <source>
        <dbReference type="Proteomes" id="UP000190962"/>
    </source>
</evidence>
<proteinExistence type="inferred from homology"/>
<dbReference type="EMBL" id="JRAA01000002">
    <property type="protein sequence ID" value="KHF24862.1"/>
    <property type="molecule type" value="Genomic_DNA"/>
</dbReference>
<evidence type="ECO:0000256" key="4">
    <source>
        <dbReference type="ARBA" id="ARBA00023136"/>
    </source>
</evidence>
<dbReference type="OrthoDB" id="9788219at2"/>
<dbReference type="HAMAP" id="MF_00189">
    <property type="entry name" value="YciB"/>
    <property type="match status" value="1"/>
</dbReference>
<dbReference type="NCBIfam" id="TIGR00997">
    <property type="entry name" value="ispZ"/>
    <property type="match status" value="1"/>
</dbReference>
<dbReference type="PATRIC" id="fig|2340.3.peg.1499"/>
<dbReference type="PANTHER" id="PTHR36917:SF1">
    <property type="entry name" value="INNER MEMBRANE-SPANNING PROTEIN YCIB"/>
    <property type="match status" value="1"/>
</dbReference>
<reference evidence="6 8" key="1">
    <citation type="journal article" date="2014" name="BMC Genomics">
        <title>The genome of the intracellular bacterium of the coastal bivalve, Solemya velum: a blueprint for thriving in and out of symbiosis.</title>
        <authorList>
            <person name="Dmytrenko O."/>
            <person name="Russell S.L."/>
            <person name="Loo W.T."/>
            <person name="Fontanez K.M."/>
            <person name="Liao L."/>
            <person name="Roeselers G."/>
            <person name="Sharma R."/>
            <person name="Stewart F.J."/>
            <person name="Newton I.L."/>
            <person name="Woyke T."/>
            <person name="Wu D."/>
            <person name="Lang J.M."/>
            <person name="Eisen J.A."/>
            <person name="Cavanaugh C.M."/>
        </authorList>
    </citation>
    <scope>NUCLEOTIDE SEQUENCE [LARGE SCALE GENOMIC DNA]</scope>
    <source>
        <strain evidence="6 8">WH</strain>
    </source>
</reference>
<dbReference type="GO" id="GO:0005886">
    <property type="term" value="C:plasma membrane"/>
    <property type="evidence" value="ECO:0007669"/>
    <property type="project" value="UniProtKB-SubCell"/>
</dbReference>
<dbReference type="NCBIfam" id="NF001325">
    <property type="entry name" value="PRK00259.1-3"/>
    <property type="match status" value="1"/>
</dbReference>
<comment type="subcellular location">
    <subcellularLocation>
        <location evidence="5">Cell inner membrane</location>
        <topology evidence="5">Multi-pass membrane protein</topology>
    </subcellularLocation>
</comment>